<evidence type="ECO:0000256" key="2">
    <source>
        <dbReference type="ARBA" id="ARBA00022771"/>
    </source>
</evidence>
<dbReference type="PROSITE" id="PS51128">
    <property type="entry name" value="ZF_DKSA_2"/>
    <property type="match status" value="1"/>
</dbReference>
<dbReference type="GO" id="GO:0008270">
    <property type="term" value="F:zinc ion binding"/>
    <property type="evidence" value="ECO:0007669"/>
    <property type="project" value="UniProtKB-KW"/>
</dbReference>
<keyword evidence="3" id="KW-0862">Zinc</keyword>
<feature type="compositionally biased region" description="Gly residues" evidence="5">
    <location>
        <begin position="62"/>
        <end position="72"/>
    </location>
</feature>
<accession>A0A7W3T9A8</accession>
<dbReference type="InterPro" id="IPR020458">
    <property type="entry name" value="Znf_DskA_TraR_CS"/>
</dbReference>
<dbReference type="PANTHER" id="PTHR33823">
    <property type="entry name" value="RNA POLYMERASE-BINDING TRANSCRIPTION FACTOR DKSA-RELATED"/>
    <property type="match status" value="1"/>
</dbReference>
<name>A0A7W3T9A8_9ACTN</name>
<dbReference type="Gene3D" id="1.20.120.910">
    <property type="entry name" value="DksA, coiled-coil domain"/>
    <property type="match status" value="1"/>
</dbReference>
<gene>
    <name evidence="7" type="ORF">FNQ90_00355</name>
</gene>
<feature type="region of interest" description="Disordered" evidence="5">
    <location>
        <begin position="1"/>
        <end position="134"/>
    </location>
</feature>
<feature type="domain" description="Zinc finger DksA/TraR C4-type" evidence="6">
    <location>
        <begin position="213"/>
        <end position="245"/>
    </location>
</feature>
<dbReference type="EMBL" id="VKHT01000004">
    <property type="protein sequence ID" value="MBB0242596.1"/>
    <property type="molecule type" value="Genomic_DNA"/>
</dbReference>
<evidence type="ECO:0000259" key="6">
    <source>
        <dbReference type="Pfam" id="PF01258"/>
    </source>
</evidence>
<reference evidence="8" key="1">
    <citation type="submission" date="2019-10" db="EMBL/GenBank/DDBJ databases">
        <title>Streptomyces sp. nov., a novel actinobacterium isolated from alkaline environment.</title>
        <authorList>
            <person name="Golinska P."/>
        </authorList>
    </citation>
    <scope>NUCLEOTIDE SEQUENCE [LARGE SCALE GENOMIC DNA]</scope>
    <source>
        <strain evidence="8">DSM 42118</strain>
    </source>
</reference>
<dbReference type="AlphaFoldDB" id="A0A7W3T9A8"/>
<sequence length="247" mass="26069">MQSSGAKRTAPAGGTSGTPDGDRRRVARRRTAREAAEHAERAEPTGPPEASDAGTGEPDGPDGAGGTDGGGAPRSDTASRRAGARRRTARRAGESDTPEADTPGPGVAVPAGSDDSPDLPVRPGEDPWTAEEVRTTRTALREEADALRSEIAAGEEALSGLMRDSTDTAGDDEVDTGTRNITREHEMAIVGNAREMLDQTERALRRLDEGTHGRCERCGEPIGKARMLAFPRATLCVECKQRAERHP</sequence>
<evidence type="ECO:0000256" key="4">
    <source>
        <dbReference type="PROSITE-ProRule" id="PRU00510"/>
    </source>
</evidence>
<dbReference type="SUPFAM" id="SSF109635">
    <property type="entry name" value="DnaK suppressor protein DksA, alpha-hairpin domain"/>
    <property type="match status" value="1"/>
</dbReference>
<dbReference type="Pfam" id="PF01258">
    <property type="entry name" value="zf-dskA_traR"/>
    <property type="match status" value="1"/>
</dbReference>
<dbReference type="PROSITE" id="PS01102">
    <property type="entry name" value="ZF_DKSA_1"/>
    <property type="match status" value="1"/>
</dbReference>
<keyword evidence="1" id="KW-0479">Metal-binding</keyword>
<keyword evidence="2" id="KW-0863">Zinc-finger</keyword>
<feature type="zinc finger region" description="dksA C4-type" evidence="4">
    <location>
        <begin position="215"/>
        <end position="239"/>
    </location>
</feature>
<evidence type="ECO:0000256" key="3">
    <source>
        <dbReference type="ARBA" id="ARBA00022833"/>
    </source>
</evidence>
<comment type="caution">
    <text evidence="7">The sequence shown here is derived from an EMBL/GenBank/DDBJ whole genome shotgun (WGS) entry which is preliminary data.</text>
</comment>
<dbReference type="InterPro" id="IPR037187">
    <property type="entry name" value="DnaK_N"/>
</dbReference>
<dbReference type="RefSeq" id="WP_182604400.1">
    <property type="nucleotide sequence ID" value="NZ_VKHT01000004.1"/>
</dbReference>
<feature type="compositionally biased region" description="Basic and acidic residues" evidence="5">
    <location>
        <begin position="32"/>
        <end position="43"/>
    </location>
</feature>
<evidence type="ECO:0000256" key="5">
    <source>
        <dbReference type="SAM" id="MobiDB-lite"/>
    </source>
</evidence>
<evidence type="ECO:0000313" key="7">
    <source>
        <dbReference type="EMBL" id="MBB0242596.1"/>
    </source>
</evidence>
<dbReference type="PANTHER" id="PTHR33823:SF2">
    <property type="entry name" value="RNA POLYMERASE-BINDING TRANSCRIPTION FACTOR DKSA"/>
    <property type="match status" value="1"/>
</dbReference>
<dbReference type="SUPFAM" id="SSF57716">
    <property type="entry name" value="Glucocorticoid receptor-like (DNA-binding domain)"/>
    <property type="match status" value="1"/>
</dbReference>
<dbReference type="InterPro" id="IPR000962">
    <property type="entry name" value="Znf_DskA_TraR"/>
</dbReference>
<proteinExistence type="predicted"/>
<evidence type="ECO:0000256" key="1">
    <source>
        <dbReference type="ARBA" id="ARBA00022723"/>
    </source>
</evidence>
<evidence type="ECO:0000313" key="8">
    <source>
        <dbReference type="Proteomes" id="UP000538929"/>
    </source>
</evidence>
<protein>
    <recommendedName>
        <fullName evidence="6">Zinc finger DksA/TraR C4-type domain-containing protein</fullName>
    </recommendedName>
</protein>
<feature type="region of interest" description="Disordered" evidence="5">
    <location>
        <begin position="153"/>
        <end position="180"/>
    </location>
</feature>
<organism evidence="7 8">
    <name type="scientific">Streptomyces alkaliphilus</name>
    <dbReference type="NCBI Taxonomy" id="1472722"/>
    <lineage>
        <taxon>Bacteria</taxon>
        <taxon>Bacillati</taxon>
        <taxon>Actinomycetota</taxon>
        <taxon>Actinomycetes</taxon>
        <taxon>Kitasatosporales</taxon>
        <taxon>Streptomycetaceae</taxon>
        <taxon>Streptomyces</taxon>
    </lineage>
</organism>
<keyword evidence="8" id="KW-1185">Reference proteome</keyword>
<dbReference type="Proteomes" id="UP000538929">
    <property type="component" value="Unassembled WGS sequence"/>
</dbReference>